<dbReference type="Proteomes" id="UP000005238">
    <property type="component" value="Unassembled WGS sequence"/>
</dbReference>
<organism evidence="5 6">
    <name type="scientific">Phytophthora ramorum</name>
    <name type="common">Sudden oak death agent</name>
    <dbReference type="NCBI Taxonomy" id="164328"/>
    <lineage>
        <taxon>Eukaryota</taxon>
        <taxon>Sar</taxon>
        <taxon>Stramenopiles</taxon>
        <taxon>Oomycota</taxon>
        <taxon>Peronosporomycetes</taxon>
        <taxon>Peronosporales</taxon>
        <taxon>Peronosporaceae</taxon>
        <taxon>Phytophthora</taxon>
    </lineage>
</organism>
<reference evidence="5" key="2">
    <citation type="submission" date="2015-06" db="UniProtKB">
        <authorList>
            <consortium name="EnsemblProtists"/>
        </authorList>
    </citation>
    <scope>IDENTIFICATION</scope>
    <source>
        <strain evidence="5">Pr102</strain>
    </source>
</reference>
<dbReference type="GO" id="GO:0003993">
    <property type="term" value="F:acid phosphatase activity"/>
    <property type="evidence" value="ECO:0000318"/>
    <property type="project" value="GO_Central"/>
</dbReference>
<dbReference type="PANTHER" id="PTHR10161:SF14">
    <property type="entry name" value="TARTRATE-RESISTANT ACID PHOSPHATASE TYPE 5"/>
    <property type="match status" value="1"/>
</dbReference>
<dbReference type="InterPro" id="IPR029052">
    <property type="entry name" value="Metallo-depent_PP-like"/>
</dbReference>
<dbReference type="STRING" id="164328.H3GWP0"/>
<reference evidence="6" key="1">
    <citation type="journal article" date="2006" name="Science">
        <title>Phytophthora genome sequences uncover evolutionary origins and mechanisms of pathogenesis.</title>
        <authorList>
            <person name="Tyler B.M."/>
            <person name="Tripathy S."/>
            <person name="Zhang X."/>
            <person name="Dehal P."/>
            <person name="Jiang R.H."/>
            <person name="Aerts A."/>
            <person name="Arredondo F.D."/>
            <person name="Baxter L."/>
            <person name="Bensasson D."/>
            <person name="Beynon J.L."/>
            <person name="Chapman J."/>
            <person name="Damasceno C.M."/>
            <person name="Dorrance A.E."/>
            <person name="Dou D."/>
            <person name="Dickerman A.W."/>
            <person name="Dubchak I.L."/>
            <person name="Garbelotto M."/>
            <person name="Gijzen M."/>
            <person name="Gordon S.G."/>
            <person name="Govers F."/>
            <person name="Grunwald N.J."/>
            <person name="Huang W."/>
            <person name="Ivors K.L."/>
            <person name="Jones R.W."/>
            <person name="Kamoun S."/>
            <person name="Krampis K."/>
            <person name="Lamour K.H."/>
            <person name="Lee M.K."/>
            <person name="McDonald W.H."/>
            <person name="Medina M."/>
            <person name="Meijer H.J."/>
            <person name="Nordberg E.K."/>
            <person name="Maclean D.J."/>
            <person name="Ospina-Giraldo M.D."/>
            <person name="Morris P.F."/>
            <person name="Phuntumart V."/>
            <person name="Putnam N.H."/>
            <person name="Rash S."/>
            <person name="Rose J.K."/>
            <person name="Sakihama Y."/>
            <person name="Salamov A.A."/>
            <person name="Savidor A."/>
            <person name="Scheuring C.F."/>
            <person name="Smith B.M."/>
            <person name="Sobral B.W."/>
            <person name="Terry A."/>
            <person name="Torto-Alalibo T.A."/>
            <person name="Win J."/>
            <person name="Xu Z."/>
            <person name="Zhang H."/>
            <person name="Grigoriev I.V."/>
            <person name="Rokhsar D.S."/>
            <person name="Boore J.L."/>
        </authorList>
    </citation>
    <scope>NUCLEOTIDE SEQUENCE [LARGE SCALE GENOMIC DNA]</scope>
    <source>
        <strain evidence="6">Pr102</strain>
    </source>
</reference>
<keyword evidence="6" id="KW-1185">Reference proteome</keyword>
<dbReference type="PANTHER" id="PTHR10161">
    <property type="entry name" value="TARTRATE-RESISTANT ACID PHOSPHATASE TYPE 5"/>
    <property type="match status" value="1"/>
</dbReference>
<feature type="signal peptide" evidence="3">
    <location>
        <begin position="1"/>
        <end position="22"/>
    </location>
</feature>
<feature type="chain" id="PRO_5003586752" description="Calcineurin-like phosphoesterase domain-containing protein" evidence="3">
    <location>
        <begin position="23"/>
        <end position="417"/>
    </location>
</feature>
<proteinExistence type="predicted"/>
<evidence type="ECO:0000313" key="6">
    <source>
        <dbReference type="Proteomes" id="UP000005238"/>
    </source>
</evidence>
<keyword evidence="1 3" id="KW-0732">Signal</keyword>
<evidence type="ECO:0000256" key="3">
    <source>
        <dbReference type="SAM" id="SignalP"/>
    </source>
</evidence>
<evidence type="ECO:0000256" key="1">
    <source>
        <dbReference type="ARBA" id="ARBA00022729"/>
    </source>
</evidence>
<dbReference type="InParanoid" id="H3GWP0"/>
<evidence type="ECO:0000256" key="2">
    <source>
        <dbReference type="ARBA" id="ARBA00022801"/>
    </source>
</evidence>
<dbReference type="GO" id="GO:0008199">
    <property type="term" value="F:ferric iron binding"/>
    <property type="evidence" value="ECO:0000318"/>
    <property type="project" value="GO_Central"/>
</dbReference>
<feature type="domain" description="Calcineurin-like phosphoesterase" evidence="4">
    <location>
        <begin position="69"/>
        <end position="313"/>
    </location>
</feature>
<dbReference type="OMA" id="DIHAGNT"/>
<dbReference type="Gene3D" id="3.60.21.10">
    <property type="match status" value="1"/>
</dbReference>
<name>H3GWP0_PHYRM</name>
<dbReference type="EMBL" id="DS566062">
    <property type="status" value="NOT_ANNOTATED_CDS"/>
    <property type="molecule type" value="Genomic_DNA"/>
</dbReference>
<dbReference type="AlphaFoldDB" id="H3GWP0"/>
<keyword evidence="2" id="KW-0378">Hydrolase</keyword>
<evidence type="ECO:0000313" key="5">
    <source>
        <dbReference type="EnsemblProtists" id="Phyra81906"/>
    </source>
</evidence>
<dbReference type="HOGENOM" id="CLU_027247_1_0_1"/>
<sequence>MLNAKILINATAVFTIVGVSSALVVTSDPASAKYSVSAFATGDWGTTLDKGSNSDVNAQDVVASIMDIQAGNADVKPKVVLGHGDSFYWNGINNPGERDSRFMATFDSEYNGANIKNVAWANVMGNHDYGGADYICNSGDKLVSCNSTEELFRGLDNKLKWQAEYKSPNNGRWMMKDHFYVHRIEDTESGVSIDVFNVDTNDADVHGVSLVCCQCYGYAKADSGGCGTIARGDKYCCGGDNALYDACMNKFTEWGDDSRAQLAEKVASSTATWKIVNSHYSPYEHYLEPGMNKWFDVLRNSGVRAFLYGHTHGEKHDYSPSLGIHFVENGAGGGARKEAASSIPSYATKYVKNEWTYTPNEYGFFSVEASKDWLKLQYHTTDDNWGFTEKYENTTVGGVATKHCWYIPADGSEGKAC</sequence>
<protein>
    <recommendedName>
        <fullName evidence="4">Calcineurin-like phosphoesterase domain-containing protein</fullName>
    </recommendedName>
</protein>
<dbReference type="InterPro" id="IPR051558">
    <property type="entry name" value="Metallophosphoesterase_PAP"/>
</dbReference>
<evidence type="ECO:0000259" key="4">
    <source>
        <dbReference type="Pfam" id="PF00149"/>
    </source>
</evidence>
<dbReference type="GO" id="GO:0008198">
    <property type="term" value="F:ferrous iron binding"/>
    <property type="evidence" value="ECO:0000318"/>
    <property type="project" value="GO_Central"/>
</dbReference>
<dbReference type="Pfam" id="PF00149">
    <property type="entry name" value="Metallophos"/>
    <property type="match status" value="1"/>
</dbReference>
<dbReference type="EnsemblProtists" id="Phyra81906">
    <property type="protein sequence ID" value="Phyra81906"/>
    <property type="gene ID" value="Phyra81906"/>
</dbReference>
<accession>H3GWP0</accession>
<dbReference type="InterPro" id="IPR004843">
    <property type="entry name" value="Calcineurin-like_PHP"/>
</dbReference>
<dbReference type="SUPFAM" id="SSF56300">
    <property type="entry name" value="Metallo-dependent phosphatases"/>
    <property type="match status" value="1"/>
</dbReference>